<organism evidence="2 3">
    <name type="scientific">Winogradskya humida</name>
    <dbReference type="NCBI Taxonomy" id="113566"/>
    <lineage>
        <taxon>Bacteria</taxon>
        <taxon>Bacillati</taxon>
        <taxon>Actinomycetota</taxon>
        <taxon>Actinomycetes</taxon>
        <taxon>Micromonosporales</taxon>
        <taxon>Micromonosporaceae</taxon>
        <taxon>Winogradskya</taxon>
    </lineage>
</organism>
<gene>
    <name evidence="2" type="ORF">Ahu01nite_072990</name>
</gene>
<evidence type="ECO:0000313" key="2">
    <source>
        <dbReference type="EMBL" id="GIE24197.1"/>
    </source>
</evidence>
<comment type="caution">
    <text evidence="2">The sequence shown here is derived from an EMBL/GenBank/DDBJ whole genome shotgun (WGS) entry which is preliminary data.</text>
</comment>
<dbReference type="InterPro" id="IPR013595">
    <property type="entry name" value="Pept_S33_TAP-like_C"/>
</dbReference>
<protein>
    <recommendedName>
        <fullName evidence="1">Peptidase S33 tripeptidyl aminopeptidase-like C-terminal domain-containing protein</fullName>
    </recommendedName>
</protein>
<dbReference type="Pfam" id="PF08386">
    <property type="entry name" value="Abhydrolase_4"/>
    <property type="match status" value="1"/>
</dbReference>
<evidence type="ECO:0000313" key="3">
    <source>
        <dbReference type="Proteomes" id="UP000603200"/>
    </source>
</evidence>
<dbReference type="RefSeq" id="WP_203841233.1">
    <property type="nucleotide sequence ID" value="NZ_BAAATV010000012.1"/>
</dbReference>
<reference evidence="2 3" key="1">
    <citation type="submission" date="2021-01" db="EMBL/GenBank/DDBJ databases">
        <title>Whole genome shotgun sequence of Actinoplanes humidus NBRC 14915.</title>
        <authorList>
            <person name="Komaki H."/>
            <person name="Tamura T."/>
        </authorList>
    </citation>
    <scope>NUCLEOTIDE SEQUENCE [LARGE SCALE GENOMIC DNA]</scope>
    <source>
        <strain evidence="2 3">NBRC 14915</strain>
    </source>
</reference>
<feature type="domain" description="Peptidase S33 tripeptidyl aminopeptidase-like C-terminal" evidence="1">
    <location>
        <begin position="3"/>
        <end position="49"/>
    </location>
</feature>
<accession>A0ABQ4A035</accession>
<dbReference type="Proteomes" id="UP000603200">
    <property type="component" value="Unassembled WGS sequence"/>
</dbReference>
<keyword evidence="3" id="KW-1185">Reference proteome</keyword>
<evidence type="ECO:0000259" key="1">
    <source>
        <dbReference type="Pfam" id="PF08386"/>
    </source>
</evidence>
<proteinExistence type="predicted"/>
<name>A0ABQ4A035_9ACTN</name>
<sequence>MAASRLLPNSTLLTSNNWGHTSYGTGPCVTARIDAYLLTGEPPAKGTFCTDADQPFSG</sequence>
<dbReference type="EMBL" id="BOMN01000105">
    <property type="protein sequence ID" value="GIE24197.1"/>
    <property type="molecule type" value="Genomic_DNA"/>
</dbReference>